<evidence type="ECO:0000256" key="2">
    <source>
        <dbReference type="SAM" id="SignalP"/>
    </source>
</evidence>
<proteinExistence type="predicted"/>
<keyword evidence="1" id="KW-1133">Transmembrane helix</keyword>
<keyword evidence="1" id="KW-0472">Membrane</keyword>
<dbReference type="Gene3D" id="3.40.50.410">
    <property type="entry name" value="von Willebrand factor, type A domain"/>
    <property type="match status" value="1"/>
</dbReference>
<organism evidence="3 4">
    <name type="scientific">Bacillus cereus</name>
    <dbReference type="NCBI Taxonomy" id="1396"/>
    <lineage>
        <taxon>Bacteria</taxon>
        <taxon>Bacillati</taxon>
        <taxon>Bacillota</taxon>
        <taxon>Bacilli</taxon>
        <taxon>Bacillales</taxon>
        <taxon>Bacillaceae</taxon>
        <taxon>Bacillus</taxon>
        <taxon>Bacillus cereus group</taxon>
    </lineage>
</organism>
<feature type="signal peptide" evidence="2">
    <location>
        <begin position="1"/>
        <end position="23"/>
    </location>
</feature>
<evidence type="ECO:0000313" key="4">
    <source>
        <dbReference type="Proteomes" id="UP000220210"/>
    </source>
</evidence>
<dbReference type="RefSeq" id="WP_097842768.1">
    <property type="nucleotide sequence ID" value="NZ_CP170754.1"/>
</dbReference>
<dbReference type="EMBL" id="NTSO01000019">
    <property type="protein sequence ID" value="PFF44422.1"/>
    <property type="molecule type" value="Genomic_DNA"/>
</dbReference>
<feature type="transmembrane region" description="Helical" evidence="1">
    <location>
        <begin position="557"/>
        <end position="581"/>
    </location>
</feature>
<dbReference type="InterPro" id="IPR036465">
    <property type="entry name" value="vWFA_dom_sf"/>
</dbReference>
<dbReference type="SUPFAM" id="SSF53300">
    <property type="entry name" value="vWA-like"/>
    <property type="match status" value="1"/>
</dbReference>
<reference evidence="3 4" key="1">
    <citation type="submission" date="2017-09" db="EMBL/GenBank/DDBJ databases">
        <title>Large-scale bioinformatics analysis of Bacillus genomes uncovers conserved roles of natural products in bacterial physiology.</title>
        <authorList>
            <consortium name="Agbiome Team Llc"/>
            <person name="Bleich R.M."/>
            <person name="Kirk G.J."/>
            <person name="Santa Maria K.C."/>
            <person name="Allen S.E."/>
            <person name="Farag S."/>
            <person name="Shank E.A."/>
            <person name="Bowers A."/>
        </authorList>
    </citation>
    <scope>NUCLEOTIDE SEQUENCE [LARGE SCALE GENOMIC DNA]</scope>
    <source>
        <strain evidence="3 4">AFS020204</strain>
    </source>
</reference>
<dbReference type="CDD" id="cd00198">
    <property type="entry name" value="vWFA"/>
    <property type="match status" value="1"/>
</dbReference>
<evidence type="ECO:0008006" key="5">
    <source>
        <dbReference type="Google" id="ProtNLM"/>
    </source>
</evidence>
<evidence type="ECO:0000313" key="3">
    <source>
        <dbReference type="EMBL" id="PFF44422.1"/>
    </source>
</evidence>
<protein>
    <recommendedName>
        <fullName evidence="5">VWA domain-containing protein</fullName>
    </recommendedName>
</protein>
<comment type="caution">
    <text evidence="3">The sequence shown here is derived from an EMBL/GenBank/DDBJ whole genome shotgun (WGS) entry which is preliminary data.</text>
</comment>
<gene>
    <name evidence="3" type="ORF">CN357_24565</name>
</gene>
<accession>A0A9X6VU86</accession>
<name>A0A9X6VU86_BACCE</name>
<keyword evidence="1" id="KW-0812">Transmembrane</keyword>
<evidence type="ECO:0000256" key="1">
    <source>
        <dbReference type="SAM" id="Phobius"/>
    </source>
</evidence>
<dbReference type="Proteomes" id="UP000220210">
    <property type="component" value="Unassembled WGS sequence"/>
</dbReference>
<dbReference type="AlphaFoldDB" id="A0A9X6VU86"/>
<keyword evidence="2" id="KW-0732">Signal</keyword>
<sequence>MKIRICATFMLFLFICLPLSAFAKGEEAKERVVSLVYDDSGSMRNNDRWKYANYALQSLVALLDEKDKFSYVPMSKPNEPLNISLTKDKRQTEIEGIGAWKTYLNTPFSAVETAMQSIKKEADIDGKREFWLIVLTDGAFNDLEKDKVGGKEQILRKLAQFKKEMDAKKISLHPVLITMEEDLGQQEKEQLNTFKEIWKKEINGVTMPSSGEDGIVKSVNQVAALVANRDPFSSVESIVKTKVVGKRVEITTPFPLKRMTLVRQSSSLPDYQVTQISKPLQLQSSFSIHAPGEAKLFGNIVHISTENEEVIKPGTYTIEVDQDIEKEGLQVLVEPALNYTVSTYAKDDSSQKNVEKMYEGVTAVIEAKPTELPVQSSYFQAELEIEGKQYPMKWDDKKHVFYYEMKIAKGLVRGKVHMNIKGFYRQTKEFKIEVTEKPKLSLQTITKDYEEKVTNLENSKPFIIQPQLDGKPMTEEAVKKLLKSTGVTSKQSINYEIKQHGNQIYVYPRPYYSDTFNFTDTGTVEATIVMQDSKLQEVKKNITFHIQDAPFYEKYALIFKFVIPITLLLLVVGIIVLGWIVRPRFHRKALLYYEWDQEVAKDWLYQSEPELLRNKWWNHYFGIPFRAERKTVQSVTFIAKKGSKSVFVAKESQVVGMIIDGMFITEDEVGMEHKTLYPNELLLIDRGYGKEIYKYECE</sequence>
<feature type="chain" id="PRO_5041115323" description="VWA domain-containing protein" evidence="2">
    <location>
        <begin position="24"/>
        <end position="698"/>
    </location>
</feature>